<keyword evidence="6" id="KW-0378">Hydrolase</keyword>
<dbReference type="GO" id="GO:0005634">
    <property type="term" value="C:nucleus"/>
    <property type="evidence" value="ECO:0007669"/>
    <property type="project" value="UniProtKB-SubCell"/>
</dbReference>
<dbReference type="GO" id="GO:0035529">
    <property type="term" value="F:NADH pyrophosphatase activity"/>
    <property type="evidence" value="ECO:0007669"/>
    <property type="project" value="TreeGrafter"/>
</dbReference>
<dbReference type="Gene3D" id="3.90.79.10">
    <property type="entry name" value="Nucleoside Triphosphate Pyrophosphohydrolase"/>
    <property type="match status" value="1"/>
</dbReference>
<sequence length="303" mass="35362">MTKTCIFKNLYASLLPKQTKQICQFSTATSRRYSKKNADTKLIETSVRYNGVRIQMPPNKEWSNEQFESELLRLSEGWRERGARSAFLEIPIQMSHVIPVASKYGFQYHHARGQQAVLCKWLVENEENKIPNFSNHTVGVAGACYREDSNELLVVRDKGKFSHWWKFPGGYSDLGEYIGETATREVFEETGVRSEFKSILSFRQHHGVFYDQSDLYYICRLNPLTYELSPCPHEIEDCAWKNINELLNVDNTTPFVKMICRLMQHGQEVGFNEVDISEHDLENWARPGNRMKIFHRDIESHHD</sequence>
<evidence type="ECO:0000259" key="11">
    <source>
        <dbReference type="PROSITE" id="PS51462"/>
    </source>
</evidence>
<accession>A0A7M5XE64</accession>
<evidence type="ECO:0000256" key="6">
    <source>
        <dbReference type="ARBA" id="ARBA00022801"/>
    </source>
</evidence>
<comment type="function">
    <text evidence="9">May contribute to the regulation of cell proliferation.</text>
</comment>
<name>A0A7M5XE64_9CNID</name>
<evidence type="ECO:0000256" key="1">
    <source>
        <dbReference type="ARBA" id="ARBA00004123"/>
    </source>
</evidence>
<dbReference type="SUPFAM" id="SSF55811">
    <property type="entry name" value="Nudix"/>
    <property type="match status" value="1"/>
</dbReference>
<dbReference type="InterPro" id="IPR020084">
    <property type="entry name" value="NUDIX_hydrolase_CS"/>
</dbReference>
<protein>
    <recommendedName>
        <fullName evidence="10">Nucleoside diphosphate-linked moiety X motif 6</fullName>
    </recommendedName>
</protein>
<dbReference type="OrthoDB" id="447842at2759"/>
<dbReference type="GO" id="GO:0051287">
    <property type="term" value="F:NAD binding"/>
    <property type="evidence" value="ECO:0007669"/>
    <property type="project" value="TreeGrafter"/>
</dbReference>
<dbReference type="PRINTS" id="PR01356">
    <property type="entry name" value="GFGPROTEIN"/>
</dbReference>
<dbReference type="PROSITE" id="PS51462">
    <property type="entry name" value="NUDIX"/>
    <property type="match status" value="1"/>
</dbReference>
<dbReference type="FunFam" id="3.90.79.10:FF:000027">
    <property type="entry name" value="nucleoside diphosphate-linked moiety X motif 6"/>
    <property type="match status" value="1"/>
</dbReference>
<evidence type="ECO:0000313" key="12">
    <source>
        <dbReference type="EnsemblMetazoa" id="CLYHEMP021857.1"/>
    </source>
</evidence>
<evidence type="ECO:0000256" key="4">
    <source>
        <dbReference type="ARBA" id="ARBA00005582"/>
    </source>
</evidence>
<comment type="subcellular location">
    <subcellularLocation>
        <location evidence="3">Cytoplasm</location>
    </subcellularLocation>
    <subcellularLocation>
        <location evidence="2">Mitochondrion</location>
    </subcellularLocation>
    <subcellularLocation>
        <location evidence="1">Nucleus</location>
    </subcellularLocation>
</comment>
<evidence type="ECO:0000256" key="10">
    <source>
        <dbReference type="ARBA" id="ARBA00068898"/>
    </source>
</evidence>
<evidence type="ECO:0000256" key="9">
    <source>
        <dbReference type="ARBA" id="ARBA00057091"/>
    </source>
</evidence>
<reference evidence="12" key="1">
    <citation type="submission" date="2021-01" db="UniProtKB">
        <authorList>
            <consortium name="EnsemblMetazoa"/>
        </authorList>
    </citation>
    <scope>IDENTIFICATION</scope>
</reference>
<dbReference type="GO" id="GO:0005739">
    <property type="term" value="C:mitochondrion"/>
    <property type="evidence" value="ECO:0007669"/>
    <property type="project" value="UniProtKB-SubCell"/>
</dbReference>
<feature type="domain" description="Nudix hydrolase" evidence="11">
    <location>
        <begin position="135"/>
        <end position="264"/>
    </location>
</feature>
<dbReference type="Pfam" id="PF00293">
    <property type="entry name" value="NUDIX"/>
    <property type="match status" value="1"/>
</dbReference>
<evidence type="ECO:0000256" key="5">
    <source>
        <dbReference type="ARBA" id="ARBA00022490"/>
    </source>
</evidence>
<evidence type="ECO:0000256" key="7">
    <source>
        <dbReference type="ARBA" id="ARBA00023128"/>
    </source>
</evidence>
<dbReference type="PANTHER" id="PTHR13994">
    <property type="entry name" value="NUDIX HYDROLASE RELATED"/>
    <property type="match status" value="1"/>
</dbReference>
<proteinExistence type="inferred from homology"/>
<evidence type="ECO:0000256" key="2">
    <source>
        <dbReference type="ARBA" id="ARBA00004173"/>
    </source>
</evidence>
<dbReference type="InterPro" id="IPR040618">
    <property type="entry name" value="Pre-Nudix"/>
</dbReference>
<dbReference type="CDD" id="cd04670">
    <property type="entry name" value="NUDIX_ASFGF2_Nudt6"/>
    <property type="match status" value="1"/>
</dbReference>
<keyword evidence="7" id="KW-0496">Mitochondrion</keyword>
<comment type="similarity">
    <text evidence="4">Belongs to the Nudix hydrolase family.</text>
</comment>
<dbReference type="Proteomes" id="UP000594262">
    <property type="component" value="Unplaced"/>
</dbReference>
<dbReference type="InterPro" id="IPR003293">
    <property type="entry name" value="Nudix_hydrolase6-like"/>
</dbReference>
<dbReference type="Pfam" id="PF18290">
    <property type="entry name" value="Nudix_hydro"/>
    <property type="match status" value="1"/>
</dbReference>
<dbReference type="Gene3D" id="3.40.630.30">
    <property type="match status" value="1"/>
</dbReference>
<evidence type="ECO:0000313" key="13">
    <source>
        <dbReference type="Proteomes" id="UP000594262"/>
    </source>
</evidence>
<dbReference type="PROSITE" id="PS00893">
    <property type="entry name" value="NUDIX_BOX"/>
    <property type="match status" value="1"/>
</dbReference>
<keyword evidence="8" id="KW-0539">Nucleus</keyword>
<dbReference type="PANTHER" id="PTHR13994:SF46">
    <property type="entry name" value="NUCLEOSIDE DIPHOSPHATE-LINKED MOIETY X MOTIF 6"/>
    <property type="match status" value="1"/>
</dbReference>
<dbReference type="AlphaFoldDB" id="A0A7M5XE64"/>
<dbReference type="GO" id="GO:0047631">
    <property type="term" value="F:ADP-ribose diphosphatase activity"/>
    <property type="evidence" value="ECO:0007669"/>
    <property type="project" value="TreeGrafter"/>
</dbReference>
<keyword evidence="5" id="KW-0963">Cytoplasm</keyword>
<dbReference type="InterPro" id="IPR000086">
    <property type="entry name" value="NUDIX_hydrolase_dom"/>
</dbReference>
<evidence type="ECO:0000256" key="8">
    <source>
        <dbReference type="ARBA" id="ARBA00023242"/>
    </source>
</evidence>
<organism evidence="12 13">
    <name type="scientific">Clytia hemisphaerica</name>
    <dbReference type="NCBI Taxonomy" id="252671"/>
    <lineage>
        <taxon>Eukaryota</taxon>
        <taxon>Metazoa</taxon>
        <taxon>Cnidaria</taxon>
        <taxon>Hydrozoa</taxon>
        <taxon>Hydroidolina</taxon>
        <taxon>Leptothecata</taxon>
        <taxon>Obeliida</taxon>
        <taxon>Clytiidae</taxon>
        <taxon>Clytia</taxon>
    </lineage>
</organism>
<keyword evidence="13" id="KW-1185">Reference proteome</keyword>
<evidence type="ECO:0000256" key="3">
    <source>
        <dbReference type="ARBA" id="ARBA00004496"/>
    </source>
</evidence>
<dbReference type="EnsemblMetazoa" id="CLYHEMT021857.1">
    <property type="protein sequence ID" value="CLYHEMP021857.1"/>
    <property type="gene ID" value="CLYHEMG021857"/>
</dbReference>
<dbReference type="InterPro" id="IPR015797">
    <property type="entry name" value="NUDIX_hydrolase-like_dom_sf"/>
</dbReference>